<keyword evidence="3" id="KW-0614">Plasmid</keyword>
<evidence type="ECO:0000313" key="5">
    <source>
        <dbReference type="Proteomes" id="UP000510650"/>
    </source>
</evidence>
<geneLocation type="plasmid" evidence="3 5">
    <name>unnamed</name>
</geneLocation>
<name>A0A7H9G2W1_CITFR</name>
<accession>A0A7H9G2W1</accession>
<dbReference type="Proteomes" id="UP000855471">
    <property type="component" value="Unassembled WGS sequence"/>
</dbReference>
<sequence length="93" mass="9718">MDDDTAVLRPALRPGNSPKDGLPEAGKEDEHTRHGGTAWRHQSDGSLIAGTVKSGASVYGCSKRGVGVATAWDGHPLPQRSRAETALLALCEA</sequence>
<dbReference type="EMBL" id="CP055540">
    <property type="protein sequence ID" value="QLO16830.1"/>
    <property type="molecule type" value="Genomic_DNA"/>
</dbReference>
<protein>
    <submittedName>
        <fullName evidence="2">Uncharacterized protein</fullName>
    </submittedName>
</protein>
<dbReference type="Proteomes" id="UP000510650">
    <property type="component" value="Plasmid unnamed"/>
</dbReference>
<gene>
    <name evidence="4" type="ORF">HV178_26315</name>
    <name evidence="3" type="ORF">HV183_26265</name>
    <name evidence="2" type="ORF">I9Y29_004413</name>
</gene>
<geneLocation type="plasmid" evidence="6">
    <name>prhbstw-00370_3</name>
</geneLocation>
<geneLocation type="plasmid" evidence="4">
    <name>pRHBSTW-00370_3</name>
</geneLocation>
<reference evidence="2" key="1">
    <citation type="journal article" date="2018" name="Genome Biol.">
        <title>SKESA: strategic k-mer extension for scrupulous assemblies.</title>
        <authorList>
            <person name="Souvorov A."/>
            <person name="Agarwala R."/>
            <person name="Lipman D.J."/>
        </authorList>
    </citation>
    <scope>NUCLEOTIDE SEQUENCE</scope>
    <source>
        <strain evidence="2">O50</strain>
    </source>
</reference>
<evidence type="ECO:0000256" key="1">
    <source>
        <dbReference type="SAM" id="MobiDB-lite"/>
    </source>
</evidence>
<organism evidence="2">
    <name type="scientific">Citrobacter freundii</name>
    <dbReference type="NCBI Taxonomy" id="546"/>
    <lineage>
        <taxon>Bacteria</taxon>
        <taxon>Pseudomonadati</taxon>
        <taxon>Pseudomonadota</taxon>
        <taxon>Gammaproteobacteria</taxon>
        <taxon>Enterobacterales</taxon>
        <taxon>Enterobacteriaceae</taxon>
        <taxon>Citrobacter</taxon>
        <taxon>Citrobacter freundii complex</taxon>
    </lineage>
</organism>
<feature type="compositionally biased region" description="Basic and acidic residues" evidence="1">
    <location>
        <begin position="21"/>
        <end position="33"/>
    </location>
</feature>
<proteinExistence type="predicted"/>
<reference evidence="2" key="3">
    <citation type="submission" date="2020-09" db="EMBL/GenBank/DDBJ databases">
        <authorList>
            <consortium name="NCBI Pathogen Detection Project"/>
        </authorList>
    </citation>
    <scope>NUCLEOTIDE SEQUENCE</scope>
    <source>
        <strain evidence="2">O50</strain>
    </source>
</reference>
<evidence type="ECO:0000313" key="2">
    <source>
        <dbReference type="EMBL" id="HAT3899929.1"/>
    </source>
</evidence>
<reference evidence="3" key="4">
    <citation type="journal article" date="2021" name="Microb. Genom.">
        <title>A genomic epidemiological study shows that prevalence of antimicrobial resistance in Enterobacterales is associated with the livestock host, as well as antimicrobial usage.</title>
        <authorList>
            <person name="AbuOun M."/>
            <person name="Jones H."/>
            <person name="Stubberfield E."/>
            <person name="Gilson D."/>
            <person name="Shaw L.P."/>
            <person name="Hubbard A.T.M."/>
            <person name="Chau K.K."/>
            <person name="Sebra R."/>
            <person name="Peto T.E.A."/>
            <person name="Crook D.W."/>
            <person name="Read D.S."/>
            <person name="Gweon H.S."/>
            <person name="Walker A.S."/>
            <person name="Stoesser N."/>
            <person name="Smith R.P."/>
            <person name="Anjum M.F."/>
            <person name="On Behalf Of The Rehab Consortium."/>
        </authorList>
    </citation>
    <scope>NUCLEOTIDE SEQUENCE</scope>
    <source>
        <strain evidence="4">RHBSTW-00370</strain>
        <strain evidence="3">RHBSTW-00398</strain>
    </source>
</reference>
<evidence type="ECO:0000313" key="4">
    <source>
        <dbReference type="EMBL" id="QLV33457.1"/>
    </source>
</evidence>
<evidence type="ECO:0000313" key="6">
    <source>
        <dbReference type="Proteomes" id="UP000512222"/>
    </source>
</evidence>
<dbReference type="EMBL" id="CP056575">
    <property type="protein sequence ID" value="QLV33457.1"/>
    <property type="molecule type" value="Genomic_DNA"/>
</dbReference>
<dbReference type="EMBL" id="DACSXJ010000040">
    <property type="protein sequence ID" value="HAT3899929.1"/>
    <property type="molecule type" value="Genomic_DNA"/>
</dbReference>
<reference evidence="5 6" key="2">
    <citation type="submission" date="2020-06" db="EMBL/GenBank/DDBJ databases">
        <title>REHAB project genomes.</title>
        <authorList>
            <person name="Shaw L.P."/>
        </authorList>
    </citation>
    <scope>NUCLEOTIDE SEQUENCE [LARGE SCALE GENOMIC DNA]</scope>
    <source>
        <strain evidence="6">RHBSTW-00370</strain>
        <strain evidence="5">RHBSTW-00398</strain>
        <plasmid evidence="6">prhbstw-00370_3</plasmid>
        <plasmid evidence="5">unnamed</plasmid>
    </source>
</reference>
<dbReference type="RefSeq" id="WP_127702263.1">
    <property type="nucleotide sequence ID" value="NZ_CP055540.1"/>
</dbReference>
<dbReference type="AlphaFoldDB" id="A0A7H9G2W1"/>
<feature type="region of interest" description="Disordered" evidence="1">
    <location>
        <begin position="1"/>
        <end position="46"/>
    </location>
</feature>
<dbReference type="Proteomes" id="UP000512222">
    <property type="component" value="Plasmid pRHBSTW-00370_3"/>
</dbReference>
<evidence type="ECO:0000313" key="3">
    <source>
        <dbReference type="EMBL" id="QLO16830.1"/>
    </source>
</evidence>